<dbReference type="GO" id="GO:0005634">
    <property type="term" value="C:nucleus"/>
    <property type="evidence" value="ECO:0007669"/>
    <property type="project" value="UniProtKB-SubCell"/>
</dbReference>
<comment type="subcellular location">
    <subcellularLocation>
        <location evidence="1">Nucleus</location>
    </subcellularLocation>
</comment>
<dbReference type="GO" id="GO:0046872">
    <property type="term" value="F:metal ion binding"/>
    <property type="evidence" value="ECO:0007669"/>
    <property type="project" value="UniProtKB-KW"/>
</dbReference>
<organism evidence="17 18">
    <name type="scientific">Mortierella alpina</name>
    <name type="common">Oleaginous fungus</name>
    <name type="synonym">Mortierella renispora</name>
    <dbReference type="NCBI Taxonomy" id="64518"/>
    <lineage>
        <taxon>Eukaryota</taxon>
        <taxon>Fungi</taxon>
        <taxon>Fungi incertae sedis</taxon>
        <taxon>Mucoromycota</taxon>
        <taxon>Mortierellomycotina</taxon>
        <taxon>Mortierellomycetes</taxon>
        <taxon>Mortierellales</taxon>
        <taxon>Mortierellaceae</taxon>
        <taxon>Mortierella</taxon>
    </lineage>
</organism>
<keyword evidence="11" id="KW-0539">Nucleus</keyword>
<evidence type="ECO:0000313" key="18">
    <source>
        <dbReference type="Proteomes" id="UP000738359"/>
    </source>
</evidence>
<dbReference type="FunFam" id="3.40.50.300:FF:000393">
    <property type="entry name" value="ADP-ribosylation factor-like 2, arl2"/>
    <property type="match status" value="1"/>
</dbReference>
<evidence type="ECO:0000256" key="8">
    <source>
        <dbReference type="ARBA" id="ARBA00023134"/>
    </source>
</evidence>
<dbReference type="Proteomes" id="UP000738359">
    <property type="component" value="Unassembled WGS sequence"/>
</dbReference>
<feature type="binding site" evidence="15">
    <location>
        <position position="174"/>
    </location>
    <ligand>
        <name>Mg(2+)</name>
        <dbReference type="ChEBI" id="CHEBI:18420"/>
    </ligand>
</feature>
<dbReference type="NCBIfam" id="TIGR00231">
    <property type="entry name" value="small_GTP"/>
    <property type="match status" value="1"/>
</dbReference>
<dbReference type="GO" id="GO:0046982">
    <property type="term" value="F:protein heterodimerization activity"/>
    <property type="evidence" value="ECO:0007669"/>
    <property type="project" value="InterPro"/>
</dbReference>
<reference evidence="17" key="1">
    <citation type="journal article" date="2020" name="Fungal Divers.">
        <title>Resolving the Mortierellaceae phylogeny through synthesis of multi-gene phylogenetics and phylogenomics.</title>
        <authorList>
            <person name="Vandepol N."/>
            <person name="Liber J."/>
            <person name="Desiro A."/>
            <person name="Na H."/>
            <person name="Kennedy M."/>
            <person name="Barry K."/>
            <person name="Grigoriev I.V."/>
            <person name="Miller A.N."/>
            <person name="O'Donnell K."/>
            <person name="Stajich J.E."/>
            <person name="Bonito G."/>
        </authorList>
    </citation>
    <scope>NUCLEOTIDE SEQUENCE</scope>
    <source>
        <strain evidence="17">CK1249</strain>
    </source>
</reference>
<keyword evidence="15" id="KW-0460">Magnesium</keyword>
<evidence type="ECO:0000256" key="9">
    <source>
        <dbReference type="ARBA" id="ARBA00023159"/>
    </source>
</evidence>
<keyword evidence="15" id="KW-0479">Metal-binding</keyword>
<dbReference type="CDD" id="cd22907">
    <property type="entry name" value="HFD_NFYB"/>
    <property type="match status" value="1"/>
</dbReference>
<dbReference type="InterPro" id="IPR003958">
    <property type="entry name" value="CBFA_NFYB_domain"/>
</dbReference>
<protein>
    <recommendedName>
        <fullName evidence="13">ADP-ribosylation factor-like protein 2</fullName>
    </recommendedName>
</protein>
<dbReference type="SMART" id="SM00177">
    <property type="entry name" value="ARF"/>
    <property type="match status" value="1"/>
</dbReference>
<keyword evidence="5 14" id="KW-0547">Nucleotide-binding</keyword>
<dbReference type="InterPro" id="IPR003956">
    <property type="entry name" value="Transcrpt_fac_NFYB/HAP3_CS"/>
</dbReference>
<dbReference type="AlphaFoldDB" id="A0A9P6M598"/>
<evidence type="ECO:0000256" key="13">
    <source>
        <dbReference type="ARBA" id="ARBA00026198"/>
    </source>
</evidence>
<feature type="binding site" evidence="14">
    <location>
        <begin position="269"/>
        <end position="272"/>
    </location>
    <ligand>
        <name>GTP</name>
        <dbReference type="ChEBI" id="CHEBI:37565"/>
    </ligand>
</feature>
<keyword evidence="12" id="KW-0449">Lipoprotein</keyword>
<evidence type="ECO:0000256" key="3">
    <source>
        <dbReference type="ARBA" id="ARBA00010290"/>
    </source>
</evidence>
<keyword evidence="4" id="KW-0519">Myristate</keyword>
<sequence>MSEQHHSGDELDDYKEQDRFLPIANVARIMKKALPDNAKIAKEAKECVQECVSEFISFITSEASDRCQLEKRKTINGEDILWAMQSLGFENYGEALKIYLAKYRETMKIERQAATGSKDKEGEEDIKQDESALYQQQGASAGSQMGLLTILKKNRQKEKEIRLLMLGLDNAGKTTILKRINGEDIDTISPTLGFNIKTLEHNGFKMNIWDVGGQKSIRSYWRNYFEQTDGLVWVVDSADRLRLEDCKKELHELLLEERLSGASLLVFANKQDLPGALSDDQIREALALDDIATHHWAILACSAKTGTHLLKGMDWIVGDIGSRIYLLD</sequence>
<comment type="similarity">
    <text evidence="3">Belongs to the small GTPase superfamily. Arf family.</text>
</comment>
<keyword evidence="6" id="KW-0805">Transcription regulation</keyword>
<proteinExistence type="inferred from homology"/>
<dbReference type="InterPro" id="IPR009072">
    <property type="entry name" value="Histone-fold"/>
</dbReference>
<keyword evidence="18" id="KW-1185">Reference proteome</keyword>
<dbReference type="GO" id="GO:0043565">
    <property type="term" value="F:sequence-specific DNA binding"/>
    <property type="evidence" value="ECO:0007669"/>
    <property type="project" value="InterPro"/>
</dbReference>
<dbReference type="InterPro" id="IPR045873">
    <property type="entry name" value="Arl2"/>
</dbReference>
<evidence type="ECO:0000256" key="4">
    <source>
        <dbReference type="ARBA" id="ARBA00022707"/>
    </source>
</evidence>
<dbReference type="Pfam" id="PF00808">
    <property type="entry name" value="CBFD_NFYB_HMF"/>
    <property type="match status" value="1"/>
</dbReference>
<dbReference type="GO" id="GO:0003924">
    <property type="term" value="F:GTPase activity"/>
    <property type="evidence" value="ECO:0007669"/>
    <property type="project" value="InterPro"/>
</dbReference>
<evidence type="ECO:0000313" key="17">
    <source>
        <dbReference type="EMBL" id="KAF9966048.1"/>
    </source>
</evidence>
<feature type="binding site" evidence="14">
    <location>
        <position position="213"/>
    </location>
    <ligand>
        <name>GTP</name>
        <dbReference type="ChEBI" id="CHEBI:37565"/>
    </ligand>
</feature>
<dbReference type="InterPro" id="IPR005225">
    <property type="entry name" value="Small_GTP-bd"/>
</dbReference>
<feature type="domain" description="Transcription factor CBF/NF-Y/archaeal histone" evidence="16">
    <location>
        <begin position="20"/>
        <end position="84"/>
    </location>
</feature>
<dbReference type="SUPFAM" id="SSF52540">
    <property type="entry name" value="P-loop containing nucleoside triphosphate hydrolases"/>
    <property type="match status" value="1"/>
</dbReference>
<accession>A0A9P6M598</accession>
<evidence type="ECO:0000256" key="15">
    <source>
        <dbReference type="PIRSR" id="PIRSR606689-2"/>
    </source>
</evidence>
<keyword evidence="8 14" id="KW-0342">GTP-binding</keyword>
<dbReference type="InterPro" id="IPR027417">
    <property type="entry name" value="P-loop_NTPase"/>
</dbReference>
<dbReference type="PRINTS" id="PR00615">
    <property type="entry name" value="CCAATSUBUNTA"/>
</dbReference>
<comment type="caution">
    <text evidence="17">The sequence shown here is derived from an EMBL/GenBank/DDBJ whole genome shotgun (WGS) entry which is preliminary data.</text>
</comment>
<name>A0A9P6M598_MORAP</name>
<dbReference type="GO" id="GO:0005525">
    <property type="term" value="F:GTP binding"/>
    <property type="evidence" value="ECO:0007669"/>
    <property type="project" value="UniProtKB-KW"/>
</dbReference>
<evidence type="ECO:0000256" key="14">
    <source>
        <dbReference type="PIRSR" id="PIRSR606689-1"/>
    </source>
</evidence>
<dbReference type="InterPro" id="IPR044612">
    <property type="entry name" value="ARL2/3"/>
</dbReference>
<dbReference type="SUPFAM" id="SSF47113">
    <property type="entry name" value="Histone-fold"/>
    <property type="match status" value="1"/>
</dbReference>
<evidence type="ECO:0000256" key="10">
    <source>
        <dbReference type="ARBA" id="ARBA00023163"/>
    </source>
</evidence>
<dbReference type="GO" id="GO:0006355">
    <property type="term" value="P:regulation of DNA-templated transcription"/>
    <property type="evidence" value="ECO:0007669"/>
    <property type="project" value="InterPro"/>
</dbReference>
<evidence type="ECO:0000256" key="6">
    <source>
        <dbReference type="ARBA" id="ARBA00023015"/>
    </source>
</evidence>
<dbReference type="Pfam" id="PF00025">
    <property type="entry name" value="Arf"/>
    <property type="match status" value="1"/>
</dbReference>
<dbReference type="PANTHER" id="PTHR45697">
    <property type="entry name" value="ADP-RIBOSYLATION FACTOR-LIKE PROTEIN 2-RELATED"/>
    <property type="match status" value="1"/>
</dbReference>
<evidence type="ECO:0000256" key="2">
    <source>
        <dbReference type="ARBA" id="ARBA00009053"/>
    </source>
</evidence>
<dbReference type="CDD" id="cd04154">
    <property type="entry name" value="Arl2"/>
    <property type="match status" value="1"/>
</dbReference>
<gene>
    <name evidence="17" type="primary">ARL2</name>
    <name evidence="17" type="ORF">BGZ70_003441</name>
</gene>
<keyword evidence="7" id="KW-0238">DNA-binding</keyword>
<dbReference type="PROSITE" id="PS51417">
    <property type="entry name" value="ARF"/>
    <property type="match status" value="1"/>
</dbReference>
<evidence type="ECO:0000256" key="1">
    <source>
        <dbReference type="ARBA" id="ARBA00004123"/>
    </source>
</evidence>
<evidence type="ECO:0000256" key="7">
    <source>
        <dbReference type="ARBA" id="ARBA00023125"/>
    </source>
</evidence>
<dbReference type="SMART" id="SM00175">
    <property type="entry name" value="RAB"/>
    <property type="match status" value="1"/>
</dbReference>
<dbReference type="Gene3D" id="3.40.50.300">
    <property type="entry name" value="P-loop containing nucleotide triphosphate hydrolases"/>
    <property type="match status" value="1"/>
</dbReference>
<keyword evidence="9" id="KW-0010">Activator</keyword>
<keyword evidence="10" id="KW-0804">Transcription</keyword>
<dbReference type="FunFam" id="1.10.20.10:FF:000110">
    <property type="entry name" value="Nuclear factor Y, subunit B1"/>
    <property type="match status" value="1"/>
</dbReference>
<evidence type="ECO:0000259" key="16">
    <source>
        <dbReference type="Pfam" id="PF00808"/>
    </source>
</evidence>
<dbReference type="EMBL" id="JAAAHY010000194">
    <property type="protein sequence ID" value="KAF9966048.1"/>
    <property type="molecule type" value="Genomic_DNA"/>
</dbReference>
<feature type="binding site" evidence="15">
    <location>
        <position position="191"/>
    </location>
    <ligand>
        <name>Mg(2+)</name>
        <dbReference type="ChEBI" id="CHEBI:18420"/>
    </ligand>
</feature>
<evidence type="ECO:0000256" key="11">
    <source>
        <dbReference type="ARBA" id="ARBA00023242"/>
    </source>
</evidence>
<evidence type="ECO:0000256" key="5">
    <source>
        <dbReference type="ARBA" id="ARBA00022741"/>
    </source>
</evidence>
<dbReference type="InterPro" id="IPR006689">
    <property type="entry name" value="Small_GTPase_ARF/SAR"/>
</dbReference>
<dbReference type="PROSITE" id="PS00685">
    <property type="entry name" value="NFYB_HAP3"/>
    <property type="match status" value="1"/>
</dbReference>
<feature type="binding site" evidence="14">
    <location>
        <begin position="167"/>
        <end position="174"/>
    </location>
    <ligand>
        <name>GTP</name>
        <dbReference type="ChEBI" id="CHEBI:37565"/>
    </ligand>
</feature>
<comment type="similarity">
    <text evidence="2">Belongs to the NFYB/HAP3 subunit family.</text>
</comment>
<evidence type="ECO:0000256" key="12">
    <source>
        <dbReference type="ARBA" id="ARBA00023288"/>
    </source>
</evidence>
<dbReference type="Gene3D" id="1.10.20.10">
    <property type="entry name" value="Histone, subunit A"/>
    <property type="match status" value="1"/>
</dbReference>
<dbReference type="SMART" id="SM00178">
    <property type="entry name" value="SAR"/>
    <property type="match status" value="1"/>
</dbReference>
<dbReference type="OrthoDB" id="2011769at2759"/>